<feature type="region of interest" description="Disordered" evidence="1">
    <location>
        <begin position="1232"/>
        <end position="1256"/>
    </location>
</feature>
<feature type="region of interest" description="Disordered" evidence="1">
    <location>
        <begin position="1117"/>
        <end position="1156"/>
    </location>
</feature>
<feature type="region of interest" description="Disordered" evidence="1">
    <location>
        <begin position="1"/>
        <end position="41"/>
    </location>
</feature>
<dbReference type="EMBL" id="SRRM01000020">
    <property type="protein sequence ID" value="TKY85316.1"/>
    <property type="molecule type" value="Genomic_DNA"/>
</dbReference>
<evidence type="ECO:0000313" key="2">
    <source>
        <dbReference type="EMBL" id="TKY85316.1"/>
    </source>
</evidence>
<feature type="compositionally biased region" description="Polar residues" evidence="1">
    <location>
        <begin position="504"/>
        <end position="518"/>
    </location>
</feature>
<dbReference type="GeneID" id="40728373"/>
<feature type="compositionally biased region" description="Polar residues" evidence="1">
    <location>
        <begin position="204"/>
        <end position="214"/>
    </location>
</feature>
<feature type="compositionally biased region" description="Low complexity" evidence="1">
    <location>
        <begin position="89"/>
        <end position="117"/>
    </location>
</feature>
<feature type="region of interest" description="Disordered" evidence="1">
    <location>
        <begin position="501"/>
        <end position="555"/>
    </location>
</feature>
<name>A0A4U7KN40_9BASI</name>
<feature type="region of interest" description="Disordered" evidence="1">
    <location>
        <begin position="907"/>
        <end position="930"/>
    </location>
</feature>
<feature type="compositionally biased region" description="Low complexity" evidence="1">
    <location>
        <begin position="216"/>
        <end position="235"/>
    </location>
</feature>
<gene>
    <name evidence="2" type="ORF">EX895_005478</name>
</gene>
<dbReference type="Proteomes" id="UP000306050">
    <property type="component" value="Chromosome SGRAM_7"/>
</dbReference>
<feature type="region of interest" description="Disordered" evidence="1">
    <location>
        <begin position="327"/>
        <end position="357"/>
    </location>
</feature>
<proteinExistence type="predicted"/>
<feature type="compositionally biased region" description="Low complexity" evidence="1">
    <location>
        <begin position="768"/>
        <end position="787"/>
    </location>
</feature>
<feature type="region of interest" description="Disordered" evidence="1">
    <location>
        <begin position="768"/>
        <end position="894"/>
    </location>
</feature>
<feature type="compositionally biased region" description="Low complexity" evidence="1">
    <location>
        <begin position="1000"/>
        <end position="1024"/>
    </location>
</feature>
<accession>A0A4U7KN40</accession>
<keyword evidence="3" id="KW-1185">Reference proteome</keyword>
<feature type="compositionally biased region" description="Polar residues" evidence="1">
    <location>
        <begin position="343"/>
        <end position="357"/>
    </location>
</feature>
<dbReference type="RefSeq" id="XP_029737301.1">
    <property type="nucleotide sequence ID" value="XM_029886070.1"/>
</dbReference>
<feature type="compositionally biased region" description="Low complexity" evidence="1">
    <location>
        <begin position="1241"/>
        <end position="1256"/>
    </location>
</feature>
<protein>
    <submittedName>
        <fullName evidence="2">Uncharacterized protein</fullName>
    </submittedName>
</protein>
<feature type="region of interest" description="Disordered" evidence="1">
    <location>
        <begin position="63"/>
        <end position="140"/>
    </location>
</feature>
<dbReference type="OrthoDB" id="2551425at2759"/>
<dbReference type="KEGG" id="sgra:EX895_005478"/>
<organism evidence="2 3">
    <name type="scientific">Sporisorium graminicola</name>
    <dbReference type="NCBI Taxonomy" id="280036"/>
    <lineage>
        <taxon>Eukaryota</taxon>
        <taxon>Fungi</taxon>
        <taxon>Dikarya</taxon>
        <taxon>Basidiomycota</taxon>
        <taxon>Ustilaginomycotina</taxon>
        <taxon>Ustilaginomycetes</taxon>
        <taxon>Ustilaginales</taxon>
        <taxon>Ustilaginaceae</taxon>
        <taxon>Sporisorium</taxon>
    </lineage>
</organism>
<feature type="compositionally biased region" description="Polar residues" evidence="1">
    <location>
        <begin position="237"/>
        <end position="255"/>
    </location>
</feature>
<evidence type="ECO:0000256" key="1">
    <source>
        <dbReference type="SAM" id="MobiDB-lite"/>
    </source>
</evidence>
<feature type="region of interest" description="Disordered" evidence="1">
    <location>
        <begin position="949"/>
        <end position="1083"/>
    </location>
</feature>
<feature type="compositionally biased region" description="Polar residues" evidence="1">
    <location>
        <begin position="1117"/>
        <end position="1141"/>
    </location>
</feature>
<feature type="compositionally biased region" description="Low complexity" evidence="1">
    <location>
        <begin position="815"/>
        <end position="834"/>
    </location>
</feature>
<evidence type="ECO:0000313" key="3">
    <source>
        <dbReference type="Proteomes" id="UP000306050"/>
    </source>
</evidence>
<feature type="compositionally biased region" description="Polar residues" evidence="1">
    <location>
        <begin position="877"/>
        <end position="894"/>
    </location>
</feature>
<sequence length="1333" mass="140840">MQVVAPTPSPARSTLGAVPSGFDTVEVQASPSTPSKRRLRRSLRLSGASLASPSQALNKENIRIAASSQPSTSAKVLDIGSSDSDKLSSPRLSSPLTSSSPLHSSPLRSRSSPLKSRSPLRRALQSHNDEMASSSDESDDSVLVFFGKPSSAEKKKRVHYEQRVLEKRLKHKDSLDLARRRPISFNPDDTMLIDVQNAYGWSWSKPTPTPSRSTKLLLSSPTRSPASTASPTKSRGSTRCSSPATLAMPSGQSQPEGAPGTPGLCLAEAFGPAARSKSTTEYNEVSLVPNSPRRNEQEDAEQQAAPPNIPQEDIANRERSQIKPFMAAEASSAKDSPAKRSPSKQWSESPHRNQSPIRSVETLIDATMAHNKDVHSPMRSPRRSPRLSLKALQLSTSPTKIGTAGPTFGLSTPFQQTLAMQQPIPHQLSTPFQQPAVASLVPPSTGLSRFACLQNLSTLNNRAPETPTNKAPLMQLTHQSVLPSPFISTGLFELPALEPATASKLRSPSRSSYRSMQGPSPARHAATTEQTVEAHSMVSHASPPKAAPTPGTPSVRFADSELLETASKLCPASSANLSAARSSTPSKIRYEVDHLAAPQPLHSPQRQSAEQATTLLATPLPTATEAKPETPGPIFRQTARRVPIHQHEADFGVKVSPEKLSYSPRRAYANSSARTNDFGIKQERIPARRVPVQPSAAVRQTSSSSRPGEVPVTAAMRVASVASKGARMVSNGSSRIGGQSTSLPPAALARGVSFVQPASTALNTATTQSAARSVSASQGSSVASKASRLQRPASAAFGVRPNSPSKQARSLSGLPRPRSAQPTSSSTPASGPGSRLPRPATVGTSTNVTRPVSRPVPMAIARLAPGQQSAEREPAATATSRPQTIATPASTSVNSAEVSLASEALTLSQDDGPQADECSPETVAATADTEAPTTSYQAVIQAEQPIASSVASDLRRQPSASALHSTAREAIAKAQPESTDQSHKIKTTAGVGATSDGDSARSSSPVVRAPPARPPSSARSAPPVVRDPEQQRLRCLAMQEKARNRTPKGSSSASVTASSDVEELPLSENGTARGSPPANTAEPAQTLISGLGTVPSAVEALAAKHAEAVDVAATSGTYSANGSTAPAATTTGRPLRSTRSASRPLAPSATRVPPSRGRALSLNDIIAARKIDVPLSLADQLKLADTVNKKQNEKTLARYKITKVQRPYERPPSPERHDHEPEACTIIDDLSSHRQGKGDLSPYSTPSKSSATSTYAAKDGRKSVRWYRPLFVGKGAQYGTRPCESRPALKPIHYELDRMGNKVPTGSSPKLSKGQSVVIYRNYFKGEPEPADD</sequence>
<feature type="compositionally biased region" description="Low complexity" evidence="1">
    <location>
        <begin position="1050"/>
        <end position="1059"/>
    </location>
</feature>
<feature type="region of interest" description="Disordered" evidence="1">
    <location>
        <begin position="690"/>
        <end position="712"/>
    </location>
</feature>
<feature type="region of interest" description="Disordered" evidence="1">
    <location>
        <begin position="201"/>
        <end position="315"/>
    </location>
</feature>
<comment type="caution">
    <text evidence="2">The sequence shown here is derived from an EMBL/GenBank/DDBJ whole genome shotgun (WGS) entry which is preliminary data.</text>
</comment>
<reference evidence="2 3" key="1">
    <citation type="submission" date="2019-05" db="EMBL/GenBank/DDBJ databases">
        <title>Sporisorium graminicola CBS 10092 draft sequencing and annotation.</title>
        <authorList>
            <person name="Solano-Gonzalez S."/>
            <person name="Caddick M.X."/>
            <person name="Darby A."/>
        </authorList>
    </citation>
    <scope>NUCLEOTIDE SEQUENCE [LARGE SCALE GENOMIC DNA]</scope>
    <source>
        <strain evidence="2 3">CBS 10092</strain>
    </source>
</reference>